<dbReference type="Proteomes" id="UP000756921">
    <property type="component" value="Unassembled WGS sequence"/>
</dbReference>
<protein>
    <submittedName>
        <fullName evidence="2">Tol protein</fullName>
    </submittedName>
</protein>
<evidence type="ECO:0000259" key="1">
    <source>
        <dbReference type="Pfam" id="PF06985"/>
    </source>
</evidence>
<proteinExistence type="predicted"/>
<dbReference type="InterPro" id="IPR010730">
    <property type="entry name" value="HET"/>
</dbReference>
<name>A0A9P6GLC7_9PLEO</name>
<feature type="domain" description="Heterokaryon incompatibility" evidence="1">
    <location>
        <begin position="216"/>
        <end position="299"/>
    </location>
</feature>
<dbReference type="PANTHER" id="PTHR33112:SF16">
    <property type="entry name" value="HETEROKARYON INCOMPATIBILITY DOMAIN-CONTAINING PROTEIN"/>
    <property type="match status" value="1"/>
</dbReference>
<evidence type="ECO:0000313" key="2">
    <source>
        <dbReference type="EMBL" id="KAF9736475.1"/>
    </source>
</evidence>
<dbReference type="PANTHER" id="PTHR33112">
    <property type="entry name" value="DOMAIN PROTEIN, PUTATIVE-RELATED"/>
    <property type="match status" value="1"/>
</dbReference>
<keyword evidence="3" id="KW-1185">Reference proteome</keyword>
<sequence>MFCSPCLSIFSTQLNNRCRARSFHGPHHPHIGSLRSVAKSCRICKAIWLECVTGFGKEDWSDAGVSTKWRVVHDSTYCRSVDDAIQSGGKMKLIIEVERVMGNDEIRRDMSFDLLPCTNFSDLIHQNVPEPASSVDSGTRLLDWLLDIGKSYFEPVRLVTFSTEDAQIFSPVYATLSHCWGTSQPLRLLSSNLSQFQEGIARESIPRVFTEAIEDSVEDWSRESQRMGLIYSRALINISATGSTGCNDRLFSSADEAPSAGLVSWKGSNAKYVVVENTIEWTKSFMNQPLLQRAWVMQERLLATRVVHFTRSQVVWECRTTAATETYPICVPDALWPFHDRRNRFWREEFIEDDGAWSDLVGDYSRCELTFGKDKLVALSGLVSALEAKGLARGRYWAGLWDADLPYCLTWRRAAIDPSKWSSARPDTPRAPSWSWASLDYPVWTDWGASGASEVSLVSRWDVEEEKGPNFSASLLLYCPLSLRLNGPLVRAEIQVKKPWVEAIGRGVERVQGISYSIGRIDGMIRLQDDAWNDVVFDDFDDANMSKDIWCAPIWECEEWIEEADQERRLIGLLLEEFDHGRFRRIGVFSIGHWTDRAALKRLREKEYVVM</sequence>
<organism evidence="2 3">
    <name type="scientific">Paraphaeosphaeria minitans</name>
    <dbReference type="NCBI Taxonomy" id="565426"/>
    <lineage>
        <taxon>Eukaryota</taxon>
        <taxon>Fungi</taxon>
        <taxon>Dikarya</taxon>
        <taxon>Ascomycota</taxon>
        <taxon>Pezizomycotina</taxon>
        <taxon>Dothideomycetes</taxon>
        <taxon>Pleosporomycetidae</taxon>
        <taxon>Pleosporales</taxon>
        <taxon>Massarineae</taxon>
        <taxon>Didymosphaeriaceae</taxon>
        <taxon>Paraphaeosphaeria</taxon>
    </lineage>
</organism>
<dbReference type="EMBL" id="WJXW01000004">
    <property type="protein sequence ID" value="KAF9736475.1"/>
    <property type="molecule type" value="Genomic_DNA"/>
</dbReference>
<accession>A0A9P6GLC7</accession>
<dbReference type="Pfam" id="PF06985">
    <property type="entry name" value="HET"/>
    <property type="match status" value="1"/>
</dbReference>
<reference evidence="2" key="1">
    <citation type="journal article" date="2020" name="Mol. Plant Microbe Interact.">
        <title>Genome Sequence of the Biocontrol Agent Coniothyrium minitans strain Conio (IMI 134523).</title>
        <authorList>
            <person name="Patel D."/>
            <person name="Shittu T.A."/>
            <person name="Baroncelli R."/>
            <person name="Muthumeenakshi S."/>
            <person name="Osborne T.H."/>
            <person name="Janganan T.K."/>
            <person name="Sreenivasaprasad S."/>
        </authorList>
    </citation>
    <scope>NUCLEOTIDE SEQUENCE</scope>
    <source>
        <strain evidence="2">Conio</strain>
    </source>
</reference>
<dbReference type="AlphaFoldDB" id="A0A9P6GLC7"/>
<gene>
    <name evidence="2" type="ORF">PMIN01_04254</name>
</gene>
<dbReference type="OrthoDB" id="5362512at2759"/>
<comment type="caution">
    <text evidence="2">The sequence shown here is derived from an EMBL/GenBank/DDBJ whole genome shotgun (WGS) entry which is preliminary data.</text>
</comment>
<evidence type="ECO:0000313" key="3">
    <source>
        <dbReference type="Proteomes" id="UP000756921"/>
    </source>
</evidence>